<dbReference type="PANTHER" id="PTHR32063">
    <property type="match status" value="1"/>
</dbReference>
<dbReference type="EMBL" id="DVNG01000048">
    <property type="protein sequence ID" value="HIU50057.1"/>
    <property type="molecule type" value="Genomic_DNA"/>
</dbReference>
<keyword evidence="2" id="KW-0812">Transmembrane</keyword>
<dbReference type="SUPFAM" id="SSF82693">
    <property type="entry name" value="Multidrug efflux transporter AcrB pore domain, PN1, PN2, PC1 and PC2 subdomains"/>
    <property type="match status" value="2"/>
</dbReference>
<dbReference type="Pfam" id="PF00873">
    <property type="entry name" value="ACR_tran"/>
    <property type="match status" value="2"/>
</dbReference>
<name>A0A9D1LY13_9FIRM</name>
<comment type="caution">
    <text evidence="3">The sequence shown here is derived from an EMBL/GenBank/DDBJ whole genome shotgun (WGS) entry which is preliminary data.</text>
</comment>
<feature type="transmembrane region" description="Helical" evidence="2">
    <location>
        <begin position="1125"/>
        <end position="1143"/>
    </location>
</feature>
<gene>
    <name evidence="3" type="ORF">IAD22_03485</name>
</gene>
<feature type="transmembrane region" description="Helical" evidence="2">
    <location>
        <begin position="1181"/>
        <end position="1205"/>
    </location>
</feature>
<evidence type="ECO:0000313" key="4">
    <source>
        <dbReference type="Proteomes" id="UP000824118"/>
    </source>
</evidence>
<dbReference type="Gene3D" id="3.30.70.1430">
    <property type="entry name" value="Multidrug efflux transporter AcrB pore domain"/>
    <property type="match status" value="2"/>
</dbReference>
<feature type="transmembrane region" description="Helical" evidence="2">
    <location>
        <begin position="629"/>
        <end position="649"/>
    </location>
</feature>
<dbReference type="InterPro" id="IPR001036">
    <property type="entry name" value="Acrflvin-R"/>
</dbReference>
<feature type="transmembrane region" description="Helical" evidence="2">
    <location>
        <begin position="1155"/>
        <end position="1175"/>
    </location>
</feature>
<feature type="transmembrane region" description="Helical" evidence="2">
    <location>
        <begin position="789"/>
        <end position="811"/>
    </location>
</feature>
<dbReference type="Proteomes" id="UP000824118">
    <property type="component" value="Unassembled WGS sequence"/>
</dbReference>
<feature type="transmembrane region" description="Helical" evidence="2">
    <location>
        <begin position="595"/>
        <end position="622"/>
    </location>
</feature>
<feature type="region of interest" description="Disordered" evidence="1">
    <location>
        <begin position="408"/>
        <end position="428"/>
    </location>
</feature>
<dbReference type="Gene3D" id="3.30.2090.10">
    <property type="entry name" value="Multidrug efflux transporter AcrB TolC docking domain, DN and DC subdomains"/>
    <property type="match status" value="2"/>
</dbReference>
<sequence>MVKFSVKKPLTVFVAVILVLVLGFTAYFEMTPDLLPNLDFPYAVVITTYPGASPEQVETTVTKPLEQSIATLDKIKNITSTSSENYSMVMMEFSEDANMDSITVDIRGNIDKVKGYWPEEVSTPILMKINPNMLPVTVAAVSYEGKDTAELSNFINDSIMNNLEGVEGVASVSASGLLEQGVNVVISQEKIDSVNQKIQDAIEGKFDEAREEIDSAKTEIDSGLAQAQSGQQELVYSKEQLEQKEQEAQSQLSQAESELDAKSQELAEAKLQLIEGINQIESQKESLNAVYSQVLQIVESKDELLASRDALAGQLEKLESEGLGDSEEALEIKNQIAEIDSTFDAINAILEPLGYSVDTIDEAATYLEQQIESLNTAEKELQNKLALTEQGEVSLQQAQDELEAQKNNVNSQIQSGKNQISGAESQLNSTIDQLNQAKSQLDASSAEIDQQEQQALDGADISETITMDMVSSILTAQNFSMPSGYVNDTEGTQYLVRVGDEFSDITEMENLQLFDMGIEGLDPIKLSDVADVFITDNSDEIFAKINGADGVLLSFTKQSNYATADVSDNISERFTELSEKYPGLEFISLMSQGDYIHLIIDGVINNMILGAVFAIIVLLFFLKDVKPTLVIAVSIPISVIFAIVLMYFSGVTLNMISLSGLAIGVGMLVDNSVVVIENIYRLRNLGVPAHAAAVKGAKEMAAAITSSTLTTVCVFLPIVFVQGITKQLFVDMALTIAYSLLASLIVALTLVPALSSTALKKTTTKEHKWFDKALRSYEKSIQFTLRHRGLALLAAFLLLVGSTVGALARGFSFMPDMSSNQISITATLPYDSSYEDTEQTAQAILDVMESYPQFETTASMAGNMSSVMGMAGTSDNTGSVTAYGVLKDEYAKDSSEISKSLEKDLENINAEITVSGGSSMSSMSTIMGGTGVTVNIYGDDLDTMKQTAESVAKTLSQIDGIGEVDSGTKETTPVIKITVDKEKASENGLTVAQVYAAVNEQLSWSKTATSLKNSDGSALDVIVIDENKENTTPEDISNMTLTVTEMDGEEKEIPLTEVASVSEQTTPDSISRDNQRRYVTVTAEVKDGYILSHVASEIENKMESFEMPAGFSYEISGENASTMEAVWQVLKMLALAIVFIYLIMVAQFQNFKSPFIVMFTIPLVFTGGFLALLITGNDVSVMSLLGFVMLSGIIVNNGIVLIDCINRLQIDEGMTKKEAIVKAGVIRMRPILMTALTTVLGLSVMALGIGTGSEMMQPVAIVCIGGLIYATFMTLYIVPVMYDLMNKKPPKAVKDEDLEFEIENI</sequence>
<dbReference type="Gene3D" id="3.30.70.1320">
    <property type="entry name" value="Multidrug efflux transporter AcrB pore domain like"/>
    <property type="match status" value="1"/>
</dbReference>
<keyword evidence="2" id="KW-1133">Transmembrane helix</keyword>
<reference evidence="3" key="1">
    <citation type="submission" date="2020-10" db="EMBL/GenBank/DDBJ databases">
        <authorList>
            <person name="Gilroy R."/>
        </authorList>
    </citation>
    <scope>NUCLEOTIDE SEQUENCE</scope>
    <source>
        <strain evidence="3">ChiGjej1B1-1684</strain>
    </source>
</reference>
<feature type="region of interest" description="Disordered" evidence="1">
    <location>
        <begin position="240"/>
        <end position="259"/>
    </location>
</feature>
<protein>
    <submittedName>
        <fullName evidence="3">Efflux RND transporter permease subunit</fullName>
    </submittedName>
</protein>
<proteinExistence type="predicted"/>
<dbReference type="Gene3D" id="3.30.70.1440">
    <property type="entry name" value="Multidrug efflux transporter AcrB pore domain"/>
    <property type="match status" value="1"/>
</dbReference>
<accession>A0A9D1LY13</accession>
<feature type="transmembrane region" description="Helical" evidence="2">
    <location>
        <begin position="1255"/>
        <end position="1278"/>
    </location>
</feature>
<organism evidence="3 4">
    <name type="scientific">Candidatus Limousia pullorum</name>
    <dbReference type="NCBI Taxonomy" id="2840860"/>
    <lineage>
        <taxon>Bacteria</taxon>
        <taxon>Bacillati</taxon>
        <taxon>Bacillota</taxon>
        <taxon>Clostridia</taxon>
        <taxon>Eubacteriales</taxon>
        <taxon>Oscillospiraceae</taxon>
        <taxon>Oscillospiraceae incertae sedis</taxon>
        <taxon>Candidatus Limousia</taxon>
    </lineage>
</organism>
<dbReference type="GO" id="GO:0005886">
    <property type="term" value="C:plasma membrane"/>
    <property type="evidence" value="ECO:0007669"/>
    <property type="project" value="TreeGrafter"/>
</dbReference>
<feature type="transmembrane region" description="Helical" evidence="2">
    <location>
        <begin position="736"/>
        <end position="759"/>
    </location>
</feature>
<feature type="transmembrane region" description="Helical" evidence="2">
    <location>
        <begin position="655"/>
        <end position="680"/>
    </location>
</feature>
<feature type="transmembrane region" description="Helical" evidence="2">
    <location>
        <begin position="1226"/>
        <end position="1249"/>
    </location>
</feature>
<dbReference type="SUPFAM" id="SSF82866">
    <property type="entry name" value="Multidrug efflux transporter AcrB transmembrane domain"/>
    <property type="match status" value="2"/>
</dbReference>
<dbReference type="PANTHER" id="PTHR32063:SF0">
    <property type="entry name" value="SWARMING MOTILITY PROTEIN SWRC"/>
    <property type="match status" value="1"/>
</dbReference>
<dbReference type="Gene3D" id="1.20.1640.10">
    <property type="entry name" value="Multidrug efflux transporter AcrB transmembrane domain"/>
    <property type="match status" value="2"/>
</dbReference>
<dbReference type="SUPFAM" id="SSF82714">
    <property type="entry name" value="Multidrug efflux transporter AcrB TolC docking domain, DN and DC subdomains"/>
    <property type="match status" value="2"/>
</dbReference>
<dbReference type="InterPro" id="IPR027463">
    <property type="entry name" value="AcrB_DN_DC_subdom"/>
</dbReference>
<evidence type="ECO:0000313" key="3">
    <source>
        <dbReference type="EMBL" id="HIU50057.1"/>
    </source>
</evidence>
<dbReference type="GO" id="GO:0042910">
    <property type="term" value="F:xenobiotic transmembrane transporter activity"/>
    <property type="evidence" value="ECO:0007669"/>
    <property type="project" value="TreeGrafter"/>
</dbReference>
<keyword evidence="2" id="KW-0472">Membrane</keyword>
<feature type="transmembrane region" description="Helical" evidence="2">
    <location>
        <begin position="701"/>
        <end position="724"/>
    </location>
</feature>
<evidence type="ECO:0000256" key="1">
    <source>
        <dbReference type="SAM" id="MobiDB-lite"/>
    </source>
</evidence>
<evidence type="ECO:0000256" key="2">
    <source>
        <dbReference type="SAM" id="Phobius"/>
    </source>
</evidence>
<reference evidence="3" key="2">
    <citation type="journal article" date="2021" name="PeerJ">
        <title>Extensive microbial diversity within the chicken gut microbiome revealed by metagenomics and culture.</title>
        <authorList>
            <person name="Gilroy R."/>
            <person name="Ravi A."/>
            <person name="Getino M."/>
            <person name="Pursley I."/>
            <person name="Horton D.L."/>
            <person name="Alikhan N.F."/>
            <person name="Baker D."/>
            <person name="Gharbi K."/>
            <person name="Hall N."/>
            <person name="Watson M."/>
            <person name="Adriaenssens E.M."/>
            <person name="Foster-Nyarko E."/>
            <person name="Jarju S."/>
            <person name="Secka A."/>
            <person name="Antonio M."/>
            <person name="Oren A."/>
            <person name="Chaudhuri R.R."/>
            <person name="La Ragione R."/>
            <person name="Hildebrand F."/>
            <person name="Pallen M.J."/>
        </authorList>
    </citation>
    <scope>NUCLEOTIDE SEQUENCE</scope>
    <source>
        <strain evidence="3">ChiGjej1B1-1684</strain>
    </source>
</reference>